<protein>
    <submittedName>
        <fullName evidence="1">Uncharacterized protein</fullName>
    </submittedName>
</protein>
<dbReference type="PATRIC" id="fig|1263867.3.peg.1983"/>
<keyword evidence="2" id="KW-1185">Reference proteome</keyword>
<evidence type="ECO:0000313" key="2">
    <source>
        <dbReference type="Proteomes" id="UP000011529"/>
    </source>
</evidence>
<dbReference type="Proteomes" id="UP000011529">
    <property type="component" value="Unassembled WGS sequence"/>
</dbReference>
<reference evidence="1" key="2">
    <citation type="journal article" date="2013" name="Mar. Genomics">
        <title>Expression of sulfatases in Rhodopirellula baltica and the diversity of sulfatases in the genus Rhodopirellula.</title>
        <authorList>
            <person name="Wegner C.E."/>
            <person name="Richter-Heitmann T."/>
            <person name="Klindworth A."/>
            <person name="Klockow C."/>
            <person name="Richter M."/>
            <person name="Achstetter T."/>
            <person name="Glockner F.O."/>
            <person name="Harder J."/>
        </authorList>
    </citation>
    <scope>NUCLEOTIDE SEQUENCE [LARGE SCALE GENOMIC DNA]</scope>
    <source>
        <strain evidence="1">6C</strain>
    </source>
</reference>
<reference evidence="1" key="1">
    <citation type="submission" date="2012-11" db="EMBL/GenBank/DDBJ databases">
        <title>Permanent draft genomes of Rhodopirellula europaea strain SH398 and 6C.</title>
        <authorList>
            <person name="Richter M."/>
            <person name="Richter-Heitmann T."/>
            <person name="Frank C."/>
            <person name="Harder J."/>
            <person name="Glockner F.O."/>
        </authorList>
    </citation>
    <scope>NUCLEOTIDE SEQUENCE</scope>
    <source>
        <strain evidence="1">6C</strain>
    </source>
</reference>
<dbReference type="EMBL" id="ANMO01000097">
    <property type="protein sequence ID" value="EMB17330.1"/>
    <property type="molecule type" value="Genomic_DNA"/>
</dbReference>
<dbReference type="AlphaFoldDB" id="M2AJL2"/>
<accession>M2AJL2</accession>
<comment type="caution">
    <text evidence="1">The sequence shown here is derived from an EMBL/GenBank/DDBJ whole genome shotgun (WGS) entry which is preliminary data.</text>
</comment>
<sequence>MAFSRDEVSLIDWVGGCFGQSFRVWLFAIARWDLAYDYLRLEICTLQSPRS</sequence>
<name>M2AJL2_9BACT</name>
<proteinExistence type="predicted"/>
<evidence type="ECO:0000313" key="1">
    <source>
        <dbReference type="EMBL" id="EMB17330.1"/>
    </source>
</evidence>
<gene>
    <name evidence="1" type="ORF">RE6C_01868</name>
</gene>
<organism evidence="1 2">
    <name type="scientific">Rhodopirellula europaea 6C</name>
    <dbReference type="NCBI Taxonomy" id="1263867"/>
    <lineage>
        <taxon>Bacteria</taxon>
        <taxon>Pseudomonadati</taxon>
        <taxon>Planctomycetota</taxon>
        <taxon>Planctomycetia</taxon>
        <taxon>Pirellulales</taxon>
        <taxon>Pirellulaceae</taxon>
        <taxon>Rhodopirellula</taxon>
    </lineage>
</organism>